<dbReference type="GeneID" id="111108446"/>
<dbReference type="KEGG" id="cvn:111108446"/>
<dbReference type="RefSeq" id="XP_022300053.1">
    <property type="nucleotide sequence ID" value="XM_022444345.1"/>
</dbReference>
<feature type="transmembrane region" description="Helical" evidence="1">
    <location>
        <begin position="114"/>
        <end position="137"/>
    </location>
</feature>
<keyword evidence="1" id="KW-0812">Transmembrane</keyword>
<dbReference type="AlphaFoldDB" id="A0A8B8BA53"/>
<evidence type="ECO:0000256" key="1">
    <source>
        <dbReference type="SAM" id="Phobius"/>
    </source>
</evidence>
<evidence type="ECO:0000313" key="2">
    <source>
        <dbReference type="Proteomes" id="UP000694844"/>
    </source>
</evidence>
<proteinExistence type="predicted"/>
<sequence length="336" mass="38310">MFDGFIRIASKNCTACKKTLQRSTPPYNKTLCFQNQNLCFNWNCSCKDKPIVPGSVNTGDTAFNCSGHILYKEKIFDHKANSVTIDPVLKDTSSEQRSQNELINHLDFKKIQPFSISVGIALGTLVGSALTFCVMCLCNSRRQKRTKVHNHSTLSDEIPLCKRGMNETQNETLLFNDELKPSPLYTEIADNNECENVHIVYSETVTDNEYLEPNTPIEDEPINEPIEDRKSSNEYSHVYNHLKPNIRHDVEPHVCNPDNVTSRIYNVTVSDEKDDQCSETRTHKMDNGLGEGNVFEVRRNSRHTQLKVTTLNGDEESFLSKSNCDENTYFVLEKKE</sequence>
<evidence type="ECO:0000313" key="3">
    <source>
        <dbReference type="RefSeq" id="XP_022300053.1"/>
    </source>
</evidence>
<reference evidence="3" key="1">
    <citation type="submission" date="2025-08" db="UniProtKB">
        <authorList>
            <consortium name="RefSeq"/>
        </authorList>
    </citation>
    <scope>IDENTIFICATION</scope>
    <source>
        <tissue evidence="3">Whole sample</tissue>
    </source>
</reference>
<keyword evidence="1" id="KW-1133">Transmembrane helix</keyword>
<dbReference type="Proteomes" id="UP000694844">
    <property type="component" value="Chromosome 8"/>
</dbReference>
<gene>
    <name evidence="3" type="primary">LOC111108446</name>
</gene>
<keyword evidence="1" id="KW-0472">Membrane</keyword>
<name>A0A8B8BA53_CRAVI</name>
<accession>A0A8B8BA53</accession>
<protein>
    <submittedName>
        <fullName evidence="3">Uncharacterized protein LOC111108446</fullName>
    </submittedName>
</protein>
<keyword evidence="2" id="KW-1185">Reference proteome</keyword>
<organism evidence="2 3">
    <name type="scientific">Crassostrea virginica</name>
    <name type="common">Eastern oyster</name>
    <dbReference type="NCBI Taxonomy" id="6565"/>
    <lineage>
        <taxon>Eukaryota</taxon>
        <taxon>Metazoa</taxon>
        <taxon>Spiralia</taxon>
        <taxon>Lophotrochozoa</taxon>
        <taxon>Mollusca</taxon>
        <taxon>Bivalvia</taxon>
        <taxon>Autobranchia</taxon>
        <taxon>Pteriomorphia</taxon>
        <taxon>Ostreida</taxon>
        <taxon>Ostreoidea</taxon>
        <taxon>Ostreidae</taxon>
        <taxon>Crassostrea</taxon>
    </lineage>
</organism>